<dbReference type="InterPro" id="IPR025640">
    <property type="entry name" value="GYF_2"/>
</dbReference>
<protein>
    <submittedName>
        <fullName evidence="2">DUF4339 domain-containing protein</fullName>
    </submittedName>
</protein>
<comment type="caution">
    <text evidence="2">The sequence shown here is derived from an EMBL/GenBank/DDBJ whole genome shotgun (WGS) entry which is preliminary data.</text>
</comment>
<feature type="non-terminal residue" evidence="2">
    <location>
        <position position="96"/>
    </location>
</feature>
<keyword evidence="3" id="KW-1185">Reference proteome</keyword>
<evidence type="ECO:0000313" key="3">
    <source>
        <dbReference type="Proteomes" id="UP001610657"/>
    </source>
</evidence>
<reference evidence="2 3" key="1">
    <citation type="submission" date="2023-08" db="EMBL/GenBank/DDBJ databases">
        <title>Genomic and mutational analysis of Pseudomonas syringae pv. tagetis EB037 pathogenicity on sunflower.</title>
        <authorList>
            <person name="Maul J.E."/>
        </authorList>
    </citation>
    <scope>NUCLEOTIDE SEQUENCE [LARGE SCALE GENOMIC DNA]</scope>
    <source>
        <strain evidence="2 3">EB037_T1</strain>
    </source>
</reference>
<proteinExistence type="predicted"/>
<organism evidence="2 3">
    <name type="scientific">Pseudomonas syringae pv. tagetis</name>
    <dbReference type="NCBI Taxonomy" id="129140"/>
    <lineage>
        <taxon>Bacteria</taxon>
        <taxon>Pseudomonadati</taxon>
        <taxon>Pseudomonadota</taxon>
        <taxon>Gammaproteobacteria</taxon>
        <taxon>Pseudomonadales</taxon>
        <taxon>Pseudomonadaceae</taxon>
        <taxon>Pseudomonas</taxon>
    </lineage>
</organism>
<dbReference type="Proteomes" id="UP001610657">
    <property type="component" value="Unassembled WGS sequence"/>
</dbReference>
<accession>A0ABW7NW23</accession>
<dbReference type="RefSeq" id="WP_395577775.1">
    <property type="nucleotide sequence ID" value="NZ_JAVCQK010000200.1"/>
</dbReference>
<evidence type="ECO:0000259" key="1">
    <source>
        <dbReference type="Pfam" id="PF14237"/>
    </source>
</evidence>
<name>A0ABW7NW23_9PSED</name>
<feature type="non-terminal residue" evidence="2">
    <location>
        <position position="1"/>
    </location>
</feature>
<dbReference type="EMBL" id="JAVCQK010000200">
    <property type="protein sequence ID" value="MFH7518988.1"/>
    <property type="molecule type" value="Genomic_DNA"/>
</dbReference>
<evidence type="ECO:0000313" key="2">
    <source>
        <dbReference type="EMBL" id="MFH7518988.1"/>
    </source>
</evidence>
<gene>
    <name evidence="2" type="ORF">RA271_28095</name>
</gene>
<sequence length="96" mass="10232">VGAGSDFSLSMQVARTENMQEAQWWYANGRQSSGPVDLAGLRQLQREGTVTARTLLWCEGMPSWRPLAELEQASTPIEVAPAPDIAAMPSTAGAAS</sequence>
<feature type="domain" description="GYF" evidence="1">
    <location>
        <begin position="24"/>
        <end position="71"/>
    </location>
</feature>
<dbReference type="Pfam" id="PF14237">
    <property type="entry name" value="GYF_2"/>
    <property type="match status" value="1"/>
</dbReference>